<evidence type="ECO:0000313" key="2">
    <source>
        <dbReference type="EMBL" id="MED6242109.1"/>
    </source>
</evidence>
<keyword evidence="3" id="KW-1185">Reference proteome</keyword>
<gene>
    <name evidence="2" type="ORF">ATANTOWER_000261</name>
</gene>
<organism evidence="2 3">
    <name type="scientific">Ataeniobius toweri</name>
    <dbReference type="NCBI Taxonomy" id="208326"/>
    <lineage>
        <taxon>Eukaryota</taxon>
        <taxon>Metazoa</taxon>
        <taxon>Chordata</taxon>
        <taxon>Craniata</taxon>
        <taxon>Vertebrata</taxon>
        <taxon>Euteleostomi</taxon>
        <taxon>Actinopterygii</taxon>
        <taxon>Neopterygii</taxon>
        <taxon>Teleostei</taxon>
        <taxon>Neoteleostei</taxon>
        <taxon>Acanthomorphata</taxon>
        <taxon>Ovalentaria</taxon>
        <taxon>Atherinomorphae</taxon>
        <taxon>Cyprinodontiformes</taxon>
        <taxon>Goodeidae</taxon>
        <taxon>Ataeniobius</taxon>
    </lineage>
</organism>
<protein>
    <submittedName>
        <fullName evidence="2">Uncharacterized protein</fullName>
    </submittedName>
</protein>
<feature type="region of interest" description="Disordered" evidence="1">
    <location>
        <begin position="1"/>
        <end position="108"/>
    </location>
</feature>
<reference evidence="2 3" key="1">
    <citation type="submission" date="2021-07" db="EMBL/GenBank/DDBJ databases">
        <authorList>
            <person name="Palmer J.M."/>
        </authorList>
    </citation>
    <scope>NUCLEOTIDE SEQUENCE [LARGE SCALE GENOMIC DNA]</scope>
    <source>
        <strain evidence="2 3">AT_MEX2019</strain>
        <tissue evidence="2">Muscle</tissue>
    </source>
</reference>
<proteinExistence type="predicted"/>
<comment type="caution">
    <text evidence="2">The sequence shown here is derived from an EMBL/GenBank/DDBJ whole genome shotgun (WGS) entry which is preliminary data.</text>
</comment>
<sequence length="108" mass="11883">MAEKRKVSDIRSFFSSPKCQAKSSQLCTESQGQLDRGVESQQIDYLESRKVKVPDRDPETSNDSREREATADECPTARSSTGTGEEDRAGHDDLTTSTSTNGRGSSMF</sequence>
<evidence type="ECO:0000313" key="3">
    <source>
        <dbReference type="Proteomes" id="UP001345963"/>
    </source>
</evidence>
<feature type="compositionally biased region" description="Polar residues" evidence="1">
    <location>
        <begin position="13"/>
        <end position="43"/>
    </location>
</feature>
<accession>A0ABU7AXQ0</accession>
<evidence type="ECO:0000256" key="1">
    <source>
        <dbReference type="SAM" id="MobiDB-lite"/>
    </source>
</evidence>
<dbReference type="EMBL" id="JAHUTI010030526">
    <property type="protein sequence ID" value="MED6242109.1"/>
    <property type="molecule type" value="Genomic_DNA"/>
</dbReference>
<feature type="compositionally biased region" description="Basic and acidic residues" evidence="1">
    <location>
        <begin position="85"/>
        <end position="94"/>
    </location>
</feature>
<dbReference type="Proteomes" id="UP001345963">
    <property type="component" value="Unassembled WGS sequence"/>
</dbReference>
<feature type="compositionally biased region" description="Basic and acidic residues" evidence="1">
    <location>
        <begin position="46"/>
        <end position="70"/>
    </location>
</feature>
<name>A0ABU7AXQ0_9TELE</name>
<feature type="compositionally biased region" description="Low complexity" evidence="1">
    <location>
        <begin position="95"/>
        <end position="108"/>
    </location>
</feature>